<dbReference type="OrthoDB" id="4330255at2"/>
<evidence type="ECO:0000256" key="1">
    <source>
        <dbReference type="SAM" id="MobiDB-lite"/>
    </source>
</evidence>
<dbReference type="PANTHER" id="PTHR46889">
    <property type="entry name" value="TRANSPOSASE INSF FOR INSERTION SEQUENCE IS3B-RELATED"/>
    <property type="match status" value="1"/>
</dbReference>
<keyword evidence="4" id="KW-1185">Reference proteome</keyword>
<sequence length="210" mass="23201">MDLADLREGVLVGRRSPRGGWEAHVCGGRGGCRGDRRDPAELGAPGRRAHGPRSRLWRAGRGEPGRGTGPAARGERSAAASSGYAGSFGSLARATTGGSPARRPVKDGRPPTTTCSWRSVKSIPSTRGRYGVRRIHAELRGFGHTVNRERVERLMRINRLEGRHLRRRKRSTVPDRLAPRAPDLVQRDFRAEELNEKWCGDITYVRVPNE</sequence>
<name>A0A3G2JDM7_9ACTN</name>
<dbReference type="Proteomes" id="UP000268329">
    <property type="component" value="Chromosome"/>
</dbReference>
<evidence type="ECO:0000313" key="4">
    <source>
        <dbReference type="Proteomes" id="UP000268329"/>
    </source>
</evidence>
<feature type="compositionally biased region" description="Basic residues" evidence="1">
    <location>
        <begin position="47"/>
        <end position="58"/>
    </location>
</feature>
<proteinExistence type="predicted"/>
<gene>
    <name evidence="3" type="ORF">D9753_06485</name>
</gene>
<protein>
    <recommendedName>
        <fullName evidence="2">HTH-like domain-containing protein</fullName>
    </recommendedName>
</protein>
<dbReference type="AlphaFoldDB" id="A0A3G2JDM7"/>
<feature type="compositionally biased region" description="Low complexity" evidence="1">
    <location>
        <begin position="69"/>
        <end position="92"/>
    </location>
</feature>
<dbReference type="InterPro" id="IPR025948">
    <property type="entry name" value="HTH-like_dom"/>
</dbReference>
<dbReference type="InterPro" id="IPR050900">
    <property type="entry name" value="Transposase_IS3/IS150/IS904"/>
</dbReference>
<dbReference type="EMBL" id="CP033073">
    <property type="protein sequence ID" value="AYN38622.1"/>
    <property type="molecule type" value="Genomic_DNA"/>
</dbReference>
<dbReference type="Pfam" id="PF13276">
    <property type="entry name" value="HTH_21"/>
    <property type="match status" value="1"/>
</dbReference>
<feature type="domain" description="HTH-like" evidence="2">
    <location>
        <begin position="126"/>
        <end position="168"/>
    </location>
</feature>
<dbReference type="PANTHER" id="PTHR46889:SF4">
    <property type="entry name" value="TRANSPOSASE INSO FOR INSERTION SEQUENCE ELEMENT IS911B-RELATED"/>
    <property type="match status" value="1"/>
</dbReference>
<evidence type="ECO:0000259" key="2">
    <source>
        <dbReference type="Pfam" id="PF13276"/>
    </source>
</evidence>
<dbReference type="KEGG" id="sdd:D9753_06485"/>
<evidence type="ECO:0000313" key="3">
    <source>
        <dbReference type="EMBL" id="AYN38622.1"/>
    </source>
</evidence>
<reference evidence="3 4" key="1">
    <citation type="submission" date="2018-10" db="EMBL/GenBank/DDBJ databases">
        <title>The genome of Streptomyces dangxiongensis Z022.</title>
        <authorList>
            <person name="Zhang B."/>
        </authorList>
    </citation>
    <scope>NUCLEOTIDE SEQUENCE [LARGE SCALE GENOMIC DNA]</scope>
    <source>
        <strain evidence="3 4">Z022</strain>
    </source>
</reference>
<organism evidence="3 4">
    <name type="scientific">Streptomyces dangxiongensis</name>
    <dbReference type="NCBI Taxonomy" id="1442032"/>
    <lineage>
        <taxon>Bacteria</taxon>
        <taxon>Bacillati</taxon>
        <taxon>Actinomycetota</taxon>
        <taxon>Actinomycetes</taxon>
        <taxon>Kitasatosporales</taxon>
        <taxon>Streptomycetaceae</taxon>
        <taxon>Streptomyces</taxon>
    </lineage>
</organism>
<feature type="region of interest" description="Disordered" evidence="1">
    <location>
        <begin position="27"/>
        <end position="115"/>
    </location>
</feature>
<accession>A0A3G2JDM7</accession>